<organism evidence="1 2">
    <name type="scientific">Malus domestica</name>
    <name type="common">Apple</name>
    <name type="synonym">Pyrus malus</name>
    <dbReference type="NCBI Taxonomy" id="3750"/>
    <lineage>
        <taxon>Eukaryota</taxon>
        <taxon>Viridiplantae</taxon>
        <taxon>Streptophyta</taxon>
        <taxon>Embryophyta</taxon>
        <taxon>Tracheophyta</taxon>
        <taxon>Spermatophyta</taxon>
        <taxon>Magnoliopsida</taxon>
        <taxon>eudicotyledons</taxon>
        <taxon>Gunneridae</taxon>
        <taxon>Pentapetalae</taxon>
        <taxon>rosids</taxon>
        <taxon>fabids</taxon>
        <taxon>Rosales</taxon>
        <taxon>Rosaceae</taxon>
        <taxon>Amygdaloideae</taxon>
        <taxon>Maleae</taxon>
        <taxon>Malus</taxon>
    </lineage>
</organism>
<reference evidence="1 2" key="1">
    <citation type="submission" date="2018-10" db="EMBL/GenBank/DDBJ databases">
        <title>A high-quality apple genome assembly.</title>
        <authorList>
            <person name="Hu J."/>
        </authorList>
    </citation>
    <scope>NUCLEOTIDE SEQUENCE [LARGE SCALE GENOMIC DNA]</scope>
    <source>
        <strain evidence="2">cv. HFTH1</strain>
        <tissue evidence="1">Young leaf</tissue>
    </source>
</reference>
<accession>A0A498INB8</accession>
<name>A0A498INB8_MALDO</name>
<comment type="caution">
    <text evidence="1">The sequence shown here is derived from an EMBL/GenBank/DDBJ whole genome shotgun (WGS) entry which is preliminary data.</text>
</comment>
<dbReference type="AlphaFoldDB" id="A0A498INB8"/>
<evidence type="ECO:0000313" key="2">
    <source>
        <dbReference type="Proteomes" id="UP000290289"/>
    </source>
</evidence>
<dbReference type="PANTHER" id="PTHR35505">
    <property type="entry name" value="OS01G0600300 PROTEIN"/>
    <property type="match status" value="1"/>
</dbReference>
<evidence type="ECO:0000313" key="1">
    <source>
        <dbReference type="EMBL" id="RXH83625.1"/>
    </source>
</evidence>
<dbReference type="EMBL" id="RDQH01000337">
    <property type="protein sequence ID" value="RXH83625.1"/>
    <property type="molecule type" value="Genomic_DNA"/>
</dbReference>
<dbReference type="Proteomes" id="UP000290289">
    <property type="component" value="Chromosome 11"/>
</dbReference>
<gene>
    <name evidence="1" type="ORF">DVH24_005878</name>
</gene>
<dbReference type="PANTHER" id="PTHR35505:SF5">
    <property type="entry name" value="SUBSTRATE CARRIER FAMILY PROTEIN"/>
    <property type="match status" value="1"/>
</dbReference>
<sequence>MSMCSASCGSSKSVAMLAPVVRQVYNVCVDLFKMDLSLKREKKVMRNVKDFVGTILGYINLCSFGLITHFSSLIRVWMNSNEGLESFLPLVSSDIFGGLSEGECDVNYLAEVVIAEVFLLKLCLDFKVGTSGQELEKELSTWAIGSITTFGNYYLFEYCSKLFAMIVRRCY</sequence>
<keyword evidence="2" id="KW-1185">Reference proteome</keyword>
<protein>
    <submittedName>
        <fullName evidence="1">Uncharacterized protein</fullName>
    </submittedName>
</protein>
<proteinExistence type="predicted"/>